<feature type="transmembrane region" description="Helical" evidence="1">
    <location>
        <begin position="45"/>
        <end position="72"/>
    </location>
</feature>
<sequence>METPIFFTASVLFILLTFGLFALIISGLRSVLKQTAWETIQQKKILYLTTAGFAGWILFTGILANSGFLAVFNTLPPRLLVILLPPLVFIVALTFSLKFTQLLQRIPPGWLIGIQSFRVLMEIILWMCFADNIIPVQMTFEGRNFDILVGLSAPIIAYFCFVKKVWSPRVAIAWNICGLIILANIVIVAILSAPVPFRVFMNEPANTFIAHLPFVWLPAFVVPVAYWMHILSLKQLLFASKTQNRPVLSNKIIVNQMN</sequence>
<feature type="transmembrane region" description="Helical" evidence="1">
    <location>
        <begin position="109"/>
        <end position="127"/>
    </location>
</feature>
<feature type="transmembrane region" description="Helical" evidence="1">
    <location>
        <begin position="6"/>
        <end position="25"/>
    </location>
</feature>
<proteinExistence type="predicted"/>
<keyword evidence="1" id="KW-1133">Transmembrane helix</keyword>
<protein>
    <submittedName>
        <fullName evidence="2">Uncharacterized protein</fullName>
    </submittedName>
</protein>
<evidence type="ECO:0000313" key="3">
    <source>
        <dbReference type="Proteomes" id="UP000480178"/>
    </source>
</evidence>
<gene>
    <name evidence="2" type="ORF">GXP67_11320</name>
</gene>
<keyword evidence="3" id="KW-1185">Reference proteome</keyword>
<dbReference type="EMBL" id="CP048222">
    <property type="protein sequence ID" value="QHT67192.1"/>
    <property type="molecule type" value="Genomic_DNA"/>
</dbReference>
<dbReference type="AlphaFoldDB" id="A0A6C0GHN0"/>
<dbReference type="Proteomes" id="UP000480178">
    <property type="component" value="Chromosome"/>
</dbReference>
<keyword evidence="1" id="KW-0472">Membrane</keyword>
<organism evidence="2 3">
    <name type="scientific">Rhodocytophaga rosea</name>
    <dbReference type="NCBI Taxonomy" id="2704465"/>
    <lineage>
        <taxon>Bacteria</taxon>
        <taxon>Pseudomonadati</taxon>
        <taxon>Bacteroidota</taxon>
        <taxon>Cytophagia</taxon>
        <taxon>Cytophagales</taxon>
        <taxon>Rhodocytophagaceae</taxon>
        <taxon>Rhodocytophaga</taxon>
    </lineage>
</organism>
<reference evidence="2 3" key="1">
    <citation type="submission" date="2020-01" db="EMBL/GenBank/DDBJ databases">
        <authorList>
            <person name="Kim M.K."/>
        </authorList>
    </citation>
    <scope>NUCLEOTIDE SEQUENCE [LARGE SCALE GENOMIC DNA]</scope>
    <source>
        <strain evidence="2 3">172606-1</strain>
    </source>
</reference>
<name>A0A6C0GHN0_9BACT</name>
<accession>A0A6C0GHN0</accession>
<evidence type="ECO:0000256" key="1">
    <source>
        <dbReference type="SAM" id="Phobius"/>
    </source>
</evidence>
<dbReference type="RefSeq" id="WP_162443233.1">
    <property type="nucleotide sequence ID" value="NZ_CP048222.1"/>
</dbReference>
<evidence type="ECO:0000313" key="2">
    <source>
        <dbReference type="EMBL" id="QHT67192.1"/>
    </source>
</evidence>
<dbReference type="KEGG" id="rhoz:GXP67_11320"/>
<keyword evidence="1" id="KW-0812">Transmembrane</keyword>
<feature type="transmembrane region" description="Helical" evidence="1">
    <location>
        <begin position="208"/>
        <end position="228"/>
    </location>
</feature>
<feature type="transmembrane region" description="Helical" evidence="1">
    <location>
        <begin position="78"/>
        <end position="97"/>
    </location>
</feature>
<feature type="transmembrane region" description="Helical" evidence="1">
    <location>
        <begin position="147"/>
        <end position="166"/>
    </location>
</feature>
<feature type="transmembrane region" description="Helical" evidence="1">
    <location>
        <begin position="173"/>
        <end position="196"/>
    </location>
</feature>